<comment type="caution">
    <text evidence="2">The sequence shown here is derived from an EMBL/GenBank/DDBJ whole genome shotgun (WGS) entry which is preliminary data.</text>
</comment>
<dbReference type="Proteomes" id="UP000238479">
    <property type="component" value="Chromosome 5"/>
</dbReference>
<dbReference type="EC" id="3.4.25.1" evidence="2"/>
<dbReference type="GO" id="GO:0016787">
    <property type="term" value="F:hydrolase activity"/>
    <property type="evidence" value="ECO:0007669"/>
    <property type="project" value="UniProtKB-KW"/>
</dbReference>
<dbReference type="Gramene" id="PRQ29675">
    <property type="protein sequence ID" value="PRQ29675"/>
    <property type="gene ID" value="RchiOBHm_Chr5g0016371"/>
</dbReference>
<gene>
    <name evidence="2" type="ORF">RchiOBHm_Chr5g0016371</name>
</gene>
<name>A0A2P6Q666_ROSCH</name>
<organism evidence="2 3">
    <name type="scientific">Rosa chinensis</name>
    <name type="common">China rose</name>
    <dbReference type="NCBI Taxonomy" id="74649"/>
    <lineage>
        <taxon>Eukaryota</taxon>
        <taxon>Viridiplantae</taxon>
        <taxon>Streptophyta</taxon>
        <taxon>Embryophyta</taxon>
        <taxon>Tracheophyta</taxon>
        <taxon>Spermatophyta</taxon>
        <taxon>Magnoliopsida</taxon>
        <taxon>eudicotyledons</taxon>
        <taxon>Gunneridae</taxon>
        <taxon>Pentapetalae</taxon>
        <taxon>rosids</taxon>
        <taxon>fabids</taxon>
        <taxon>Rosales</taxon>
        <taxon>Rosaceae</taxon>
        <taxon>Rosoideae</taxon>
        <taxon>Rosoideae incertae sedis</taxon>
        <taxon>Rosa</taxon>
    </lineage>
</organism>
<dbReference type="InterPro" id="IPR041569">
    <property type="entry name" value="AAA_lid_3"/>
</dbReference>
<protein>
    <submittedName>
        <fullName evidence="2">Putative proteasome endopeptidase complex</fullName>
        <ecNumber evidence="2">3.4.25.1</ecNumber>
    </submittedName>
</protein>
<accession>A0A2P6Q666</accession>
<reference evidence="2 3" key="1">
    <citation type="journal article" date="2018" name="Nat. Genet.">
        <title>The Rosa genome provides new insights in the design of modern roses.</title>
        <authorList>
            <person name="Bendahmane M."/>
        </authorList>
    </citation>
    <scope>NUCLEOTIDE SEQUENCE [LARGE SCALE GENOMIC DNA]</scope>
    <source>
        <strain evidence="3">cv. Old Blush</strain>
    </source>
</reference>
<dbReference type="GO" id="GO:0000502">
    <property type="term" value="C:proteasome complex"/>
    <property type="evidence" value="ECO:0007669"/>
    <property type="project" value="UniProtKB-KW"/>
</dbReference>
<sequence length="83" mass="9701">MAKHEDVYYEAIVKFAEGFNGADLQTLCPEAGMFAIHAQRDYKCHARRYLFFSFGNYGCYIPMYEMIQELFASEALSFSYLRN</sequence>
<dbReference type="EMBL" id="PDCK01000043">
    <property type="protein sequence ID" value="PRQ29675.1"/>
    <property type="molecule type" value="Genomic_DNA"/>
</dbReference>
<feature type="domain" description="AAA ATPase AAA+ lid" evidence="1">
    <location>
        <begin position="6"/>
        <end position="41"/>
    </location>
</feature>
<dbReference type="Pfam" id="PF17862">
    <property type="entry name" value="AAA_lid_3"/>
    <property type="match status" value="1"/>
</dbReference>
<evidence type="ECO:0000313" key="3">
    <source>
        <dbReference type="Proteomes" id="UP000238479"/>
    </source>
</evidence>
<dbReference type="Gene3D" id="1.10.8.60">
    <property type="match status" value="1"/>
</dbReference>
<keyword evidence="3" id="KW-1185">Reference proteome</keyword>
<evidence type="ECO:0000259" key="1">
    <source>
        <dbReference type="Pfam" id="PF17862"/>
    </source>
</evidence>
<dbReference type="STRING" id="74649.A0A2P6Q666"/>
<proteinExistence type="predicted"/>
<keyword evidence="2" id="KW-0378">Hydrolase</keyword>
<keyword evidence="2" id="KW-0647">Proteasome</keyword>
<dbReference type="AlphaFoldDB" id="A0A2P6Q666"/>
<evidence type="ECO:0000313" key="2">
    <source>
        <dbReference type="EMBL" id="PRQ29675.1"/>
    </source>
</evidence>